<sequence>MRGPLRGPFLLPSVLRRRVDLAQLVPQPRRFLLERLGIAEIAELAVIDMRALHPPRVLDRAPVFLGPRRHLADIGDDAVAIAAIHAVQLLDAVQIGQVMAVDHHMVAPAHLLDAVNRKADRLVDRDEQIKQREGDHHGVDQRRGQHDERPGAAQEQPQVDPGVPMRLAHTLAKDHPPALEVIAEPVAPPLPLLLDLCLELREARLHLFQRLGHGLLLLCR</sequence>
<feature type="region of interest" description="Disordered" evidence="1">
    <location>
        <begin position="126"/>
        <end position="161"/>
    </location>
</feature>
<name>A0A644UUV9_9ZZZZ</name>
<gene>
    <name evidence="2" type="ORF">SDC9_28817</name>
</gene>
<reference evidence="2" key="1">
    <citation type="submission" date="2019-08" db="EMBL/GenBank/DDBJ databases">
        <authorList>
            <person name="Kucharzyk K."/>
            <person name="Murdoch R.W."/>
            <person name="Higgins S."/>
            <person name="Loffler F."/>
        </authorList>
    </citation>
    <scope>NUCLEOTIDE SEQUENCE</scope>
</reference>
<evidence type="ECO:0000256" key="1">
    <source>
        <dbReference type="SAM" id="MobiDB-lite"/>
    </source>
</evidence>
<dbReference type="EMBL" id="VSSQ01000168">
    <property type="protein sequence ID" value="MPL82868.1"/>
    <property type="molecule type" value="Genomic_DNA"/>
</dbReference>
<accession>A0A644UUV9</accession>
<dbReference type="AlphaFoldDB" id="A0A644UUV9"/>
<evidence type="ECO:0000313" key="2">
    <source>
        <dbReference type="EMBL" id="MPL82868.1"/>
    </source>
</evidence>
<proteinExistence type="predicted"/>
<organism evidence="2">
    <name type="scientific">bioreactor metagenome</name>
    <dbReference type="NCBI Taxonomy" id="1076179"/>
    <lineage>
        <taxon>unclassified sequences</taxon>
        <taxon>metagenomes</taxon>
        <taxon>ecological metagenomes</taxon>
    </lineage>
</organism>
<comment type="caution">
    <text evidence="2">The sequence shown here is derived from an EMBL/GenBank/DDBJ whole genome shotgun (WGS) entry which is preliminary data.</text>
</comment>
<feature type="compositionally biased region" description="Basic and acidic residues" evidence="1">
    <location>
        <begin position="126"/>
        <end position="150"/>
    </location>
</feature>
<protein>
    <submittedName>
        <fullName evidence="2">Uncharacterized protein</fullName>
    </submittedName>
</protein>